<feature type="transmembrane region" description="Helical" evidence="8">
    <location>
        <begin position="998"/>
        <end position="1028"/>
    </location>
</feature>
<dbReference type="InterPro" id="IPR027463">
    <property type="entry name" value="AcrB_DN_DC_subdom"/>
</dbReference>
<dbReference type="GO" id="GO:0008324">
    <property type="term" value="F:monoatomic cation transmembrane transporter activity"/>
    <property type="evidence" value="ECO:0007669"/>
    <property type="project" value="InterPro"/>
</dbReference>
<dbReference type="NCBIfam" id="TIGR00914">
    <property type="entry name" value="2A0601"/>
    <property type="match status" value="1"/>
</dbReference>
<reference evidence="9" key="2">
    <citation type="submission" date="2020-09" db="EMBL/GenBank/DDBJ databases">
        <authorList>
            <person name="Sun Q."/>
            <person name="Sedlacek I."/>
        </authorList>
    </citation>
    <scope>NUCLEOTIDE SEQUENCE</scope>
    <source>
        <strain evidence="9">CCM 8711</strain>
    </source>
</reference>
<dbReference type="InterPro" id="IPR004763">
    <property type="entry name" value="CusA-like"/>
</dbReference>
<comment type="subcellular location">
    <subcellularLocation>
        <location evidence="1">Cell membrane</location>
        <topology evidence="1">Multi-pass membrane protein</topology>
    </subcellularLocation>
</comment>
<reference evidence="9" key="1">
    <citation type="journal article" date="2014" name="Int. J. Syst. Evol. Microbiol.">
        <title>Complete genome sequence of Corynebacterium casei LMG S-19264T (=DSM 44701T), isolated from a smear-ripened cheese.</title>
        <authorList>
            <consortium name="US DOE Joint Genome Institute (JGI-PGF)"/>
            <person name="Walter F."/>
            <person name="Albersmeier A."/>
            <person name="Kalinowski J."/>
            <person name="Ruckert C."/>
        </authorList>
    </citation>
    <scope>NUCLEOTIDE SEQUENCE</scope>
    <source>
        <strain evidence="9">CCM 8711</strain>
    </source>
</reference>
<dbReference type="Proteomes" id="UP000662074">
    <property type="component" value="Unassembled WGS sequence"/>
</dbReference>
<keyword evidence="10" id="KW-1185">Reference proteome</keyword>
<evidence type="ECO:0000256" key="8">
    <source>
        <dbReference type="SAM" id="Phobius"/>
    </source>
</evidence>
<evidence type="ECO:0000256" key="7">
    <source>
        <dbReference type="ARBA" id="ARBA00023136"/>
    </source>
</evidence>
<evidence type="ECO:0000256" key="2">
    <source>
        <dbReference type="ARBA" id="ARBA00010942"/>
    </source>
</evidence>
<feature type="transmembrane region" description="Helical" evidence="8">
    <location>
        <begin position="534"/>
        <end position="553"/>
    </location>
</feature>
<feature type="transmembrane region" description="Helical" evidence="8">
    <location>
        <begin position="895"/>
        <end position="915"/>
    </location>
</feature>
<keyword evidence="5 8" id="KW-0812">Transmembrane</keyword>
<evidence type="ECO:0000313" key="10">
    <source>
        <dbReference type="Proteomes" id="UP000662074"/>
    </source>
</evidence>
<dbReference type="GO" id="GO:0005886">
    <property type="term" value="C:plasma membrane"/>
    <property type="evidence" value="ECO:0007669"/>
    <property type="project" value="UniProtKB-SubCell"/>
</dbReference>
<gene>
    <name evidence="9" type="ORF">GCM10011425_21020</name>
</gene>
<keyword evidence="4" id="KW-1003">Cell membrane</keyword>
<dbReference type="Pfam" id="PF00873">
    <property type="entry name" value="ACR_tran"/>
    <property type="match status" value="1"/>
</dbReference>
<dbReference type="EMBL" id="BMDO01000005">
    <property type="protein sequence ID" value="GGI50890.1"/>
    <property type="molecule type" value="Genomic_DNA"/>
</dbReference>
<keyword evidence="7 8" id="KW-0472">Membrane</keyword>
<evidence type="ECO:0000256" key="1">
    <source>
        <dbReference type="ARBA" id="ARBA00004651"/>
    </source>
</evidence>
<dbReference type="PRINTS" id="PR00702">
    <property type="entry name" value="ACRIFLAVINRP"/>
</dbReference>
<name>A0A917J848_9SPHI</name>
<proteinExistence type="inferred from homology"/>
<feature type="transmembrane region" description="Helical" evidence="8">
    <location>
        <begin position="446"/>
        <end position="464"/>
    </location>
</feature>
<dbReference type="Gene3D" id="1.20.1640.10">
    <property type="entry name" value="Multidrug efflux transporter AcrB transmembrane domain"/>
    <property type="match status" value="2"/>
</dbReference>
<dbReference type="Gene3D" id="3.30.70.1440">
    <property type="entry name" value="Multidrug efflux transporter AcrB pore domain"/>
    <property type="match status" value="1"/>
</dbReference>
<feature type="transmembrane region" description="Helical" evidence="8">
    <location>
        <begin position="476"/>
        <end position="502"/>
    </location>
</feature>
<feature type="transmembrane region" description="Helical" evidence="8">
    <location>
        <begin position="921"/>
        <end position="945"/>
    </location>
</feature>
<dbReference type="GO" id="GO:0042910">
    <property type="term" value="F:xenobiotic transmembrane transporter activity"/>
    <property type="evidence" value="ECO:0007669"/>
    <property type="project" value="TreeGrafter"/>
</dbReference>
<evidence type="ECO:0000256" key="3">
    <source>
        <dbReference type="ARBA" id="ARBA00022448"/>
    </source>
</evidence>
<dbReference type="Gene3D" id="3.30.2090.10">
    <property type="entry name" value="Multidrug efflux transporter AcrB TolC docking domain, DN and DC subdomains"/>
    <property type="match status" value="2"/>
</dbReference>
<dbReference type="SUPFAM" id="SSF82714">
    <property type="entry name" value="Multidrug efflux transporter AcrB TolC docking domain, DN and DC subdomains"/>
    <property type="match status" value="2"/>
</dbReference>
<dbReference type="InterPro" id="IPR001036">
    <property type="entry name" value="Acrflvin-R"/>
</dbReference>
<feature type="transmembrane region" description="Helical" evidence="8">
    <location>
        <begin position="389"/>
        <end position="415"/>
    </location>
</feature>
<feature type="transmembrane region" description="Helical" evidence="8">
    <location>
        <begin position="869"/>
        <end position="888"/>
    </location>
</feature>
<feature type="transmembrane region" description="Helical" evidence="8">
    <location>
        <begin position="966"/>
        <end position="986"/>
    </location>
</feature>
<dbReference type="SUPFAM" id="SSF82693">
    <property type="entry name" value="Multidrug efflux transporter AcrB pore domain, PN1, PN2, PC1 and PC2 subdomains"/>
    <property type="match status" value="3"/>
</dbReference>
<evidence type="ECO:0000313" key="9">
    <source>
        <dbReference type="EMBL" id="GGI50890.1"/>
    </source>
</evidence>
<dbReference type="PANTHER" id="PTHR32063">
    <property type="match status" value="1"/>
</dbReference>
<protein>
    <submittedName>
        <fullName evidence="9">Cation transporter</fullName>
    </submittedName>
</protein>
<keyword evidence="3" id="KW-0813">Transport</keyword>
<dbReference type="PANTHER" id="PTHR32063:SF12">
    <property type="entry name" value="CATION EFFLUX SYSTEM PROTEIN"/>
    <property type="match status" value="1"/>
</dbReference>
<comment type="caution">
    <text evidence="9">The sequence shown here is derived from an EMBL/GenBank/DDBJ whole genome shotgun (WGS) entry which is preliminary data.</text>
</comment>
<organism evidence="9 10">
    <name type="scientific">Mucilaginibacter galii</name>
    <dbReference type="NCBI Taxonomy" id="2005073"/>
    <lineage>
        <taxon>Bacteria</taxon>
        <taxon>Pseudomonadati</taxon>
        <taxon>Bacteroidota</taxon>
        <taxon>Sphingobacteriia</taxon>
        <taxon>Sphingobacteriales</taxon>
        <taxon>Sphingobacteriaceae</taxon>
        <taxon>Mucilaginibacter</taxon>
    </lineage>
</organism>
<feature type="transmembrane region" description="Helical" evidence="8">
    <location>
        <begin position="337"/>
        <end position="356"/>
    </location>
</feature>
<dbReference type="Gene3D" id="3.30.70.1430">
    <property type="entry name" value="Multidrug efflux transporter AcrB pore domain"/>
    <property type="match status" value="2"/>
</dbReference>
<evidence type="ECO:0000256" key="6">
    <source>
        <dbReference type="ARBA" id="ARBA00022989"/>
    </source>
</evidence>
<evidence type="ECO:0000256" key="5">
    <source>
        <dbReference type="ARBA" id="ARBA00022692"/>
    </source>
</evidence>
<dbReference type="SUPFAM" id="SSF82866">
    <property type="entry name" value="Multidrug efflux transporter AcrB transmembrane domain"/>
    <property type="match status" value="2"/>
</dbReference>
<comment type="similarity">
    <text evidence="2">Belongs to the resistance-nodulation-cell division (RND) (TC 2.A.6) family.</text>
</comment>
<sequence>MNKLIKNIIYFSLRNRAMVFFMTAVLAVLGVWSYLNTPIETFPDVTNTQIIIIAQWQGHSAEEMEKLVTIPMETVLNSVQKKANLRTTSSFGLSYIRIIFDDDVDDAFARQQVMSRIINAELPDGVKPEIEPPYGPTGEIFRYTLKSNTKSIHELTAIQDWVLDRQFKAIPGVADVNSFGGEEKTFEVSVNPALLQKYGLTSLDVYNAINRSNVNVGGDVIEKNDQAFVVRGIGLINNINEIENIIIKNVNNVPILARNVAEVKESGMPRLGQVGRDKHNDVIEGIVVMRKGENPADVLQKIRAKVTDLNENVLPKDVKISTFYDRTNLIDFCTETVIHNLVEGIILVTVIVFLFMADWRTTLTVAIIIPLALLFAFICLRLKGMSANLLSMGAVDFGIIIDGAVVMVEGIFVALDHKAKEVGMERFNKLAKLGLFKNVGAEMGKAIFFSKLIILTCLIPIFAFQKVEGKMFSPLAYTLGFALLGALLFTLTLVPALSSILLRKNVKEKHNPVVIFFENGIRRMFSFTYRNQKLSLIVSVAFMSLTFISAKFLGTEFLPQLNEGALWVTAQLPMSTSLESSVNVTNKMRDILLTFPEVKQTLSQVGRTNDGTDPKGFFNVQIQVDLLPKKQWKRHITQEELIAQMDKKLSQFPGIIYNYSQPIIDNVAEAVAGVPASMAVKIFGSDFEVLDHKADAVMGVLKHIQGVEDLGVLRNLGQPEFRIELDQQKMARYGVATADANAVIEMAIGGKAASELYEGERKFDIRIRYQKPFRDTQEKIENLMVPTLNGSKISIKEISTIRETTGPAFIFRDNNTRYIAVKFSVRGRDLGSTIAEAQQKVDKAVKLDHGYTFTWNGEFENQIRASNTLAHVVPICLVVIFLILFVTFGNAKDAILVLMNVPFALIGGILALHITHTNFSISAGIGFIALFGVCIQNGVILISVFRKNIEAGMHLDEALLGGVVSRVRPVVMTALMAAIGLMPAAISTGIGSETQKPLAIVVIGGLVTSTILTLLILPVIYAIVYRLIHRRENRKLLKKLGAIRS</sequence>
<evidence type="ECO:0000256" key="4">
    <source>
        <dbReference type="ARBA" id="ARBA00022475"/>
    </source>
</evidence>
<dbReference type="RefSeq" id="WP_188416455.1">
    <property type="nucleotide sequence ID" value="NZ_BMDO01000005.1"/>
</dbReference>
<accession>A0A917J848</accession>
<dbReference type="AlphaFoldDB" id="A0A917J848"/>
<keyword evidence="6 8" id="KW-1133">Transmembrane helix</keyword>
<feature type="transmembrane region" description="Helical" evidence="8">
    <location>
        <begin position="363"/>
        <end position="383"/>
    </location>
</feature>
<dbReference type="Gene3D" id="3.30.70.1320">
    <property type="entry name" value="Multidrug efflux transporter AcrB pore domain like"/>
    <property type="match status" value="1"/>
</dbReference>